<dbReference type="Pfam" id="PF00300">
    <property type="entry name" value="His_Phos_1"/>
    <property type="match status" value="1"/>
</dbReference>
<dbReference type="Proteomes" id="UP000281112">
    <property type="component" value="Unassembled WGS sequence"/>
</dbReference>
<dbReference type="GO" id="GO:0016791">
    <property type="term" value="F:phosphatase activity"/>
    <property type="evidence" value="ECO:0007669"/>
    <property type="project" value="TreeGrafter"/>
</dbReference>
<dbReference type="RefSeq" id="WP_124938265.1">
    <property type="nucleotide sequence ID" value="NZ_RJVQ01000008.1"/>
</dbReference>
<name>A0A3N9TCJ0_9VIBR</name>
<dbReference type="InterPro" id="IPR029033">
    <property type="entry name" value="His_PPase_superfam"/>
</dbReference>
<dbReference type="InterPro" id="IPR050275">
    <property type="entry name" value="PGM_Phosphatase"/>
</dbReference>
<dbReference type="OrthoDB" id="9783269at2"/>
<accession>A0A3N9TCJ0</accession>
<proteinExistence type="predicted"/>
<keyword evidence="2" id="KW-1185">Reference proteome</keyword>
<organism evidence="1 2">
    <name type="scientific">Vibrio viridaestus</name>
    <dbReference type="NCBI Taxonomy" id="2487322"/>
    <lineage>
        <taxon>Bacteria</taxon>
        <taxon>Pseudomonadati</taxon>
        <taxon>Pseudomonadota</taxon>
        <taxon>Gammaproteobacteria</taxon>
        <taxon>Vibrionales</taxon>
        <taxon>Vibrionaceae</taxon>
        <taxon>Vibrio</taxon>
    </lineage>
</organism>
<reference evidence="1 2" key="1">
    <citation type="submission" date="2018-11" db="EMBL/GenBank/DDBJ databases">
        <title>Vibrio LJC006 sp. nov., isolated from seawater during the bloom of the enteromorpha.</title>
        <authorList>
            <person name="Liang J."/>
        </authorList>
    </citation>
    <scope>NUCLEOTIDE SEQUENCE [LARGE SCALE GENOMIC DNA]</scope>
    <source>
        <strain evidence="1 2">LJC006</strain>
    </source>
</reference>
<dbReference type="CDD" id="cd07067">
    <property type="entry name" value="HP_PGM_like"/>
    <property type="match status" value="1"/>
</dbReference>
<dbReference type="EMBL" id="RJVQ01000008">
    <property type="protein sequence ID" value="RQW61927.1"/>
    <property type="molecule type" value="Genomic_DNA"/>
</dbReference>
<evidence type="ECO:0000313" key="1">
    <source>
        <dbReference type="EMBL" id="RQW61927.1"/>
    </source>
</evidence>
<dbReference type="Gene3D" id="3.40.50.1240">
    <property type="entry name" value="Phosphoglycerate mutase-like"/>
    <property type="match status" value="1"/>
</dbReference>
<dbReference type="PANTHER" id="PTHR48100:SF1">
    <property type="entry name" value="HISTIDINE PHOSPHATASE FAMILY PROTEIN-RELATED"/>
    <property type="match status" value="1"/>
</dbReference>
<comment type="caution">
    <text evidence="1">The sequence shown here is derived from an EMBL/GenBank/DDBJ whole genome shotgun (WGS) entry which is preliminary data.</text>
</comment>
<dbReference type="InterPro" id="IPR013078">
    <property type="entry name" value="His_Pase_superF_clade-1"/>
</dbReference>
<sequence length="200" mass="22616">MKRFDVWLLRHGQTEGKAALNGHYDAKVKPEVQRKIIESLQSKHLSFETIISSPLSRCLDLAKQLEVKEGIRVVSDLQEMNFGDYDGKAFDEIPSEDWGTLEKFWCDPRQYPLPRSEPIGEFYQRVTAAWSEVIESISSDTLIVTHGGVIRMILASVLNLAWDNPALFTQLAISNQTLTHLQVIISDQNYVIVKSIGATL</sequence>
<dbReference type="PIRSF" id="PIRSF000709">
    <property type="entry name" value="6PFK_2-Ptase"/>
    <property type="match status" value="1"/>
</dbReference>
<protein>
    <submittedName>
        <fullName evidence="1">Alpha-ribazole phosphatase</fullName>
    </submittedName>
</protein>
<dbReference type="AlphaFoldDB" id="A0A3N9TCJ0"/>
<dbReference type="PANTHER" id="PTHR48100">
    <property type="entry name" value="BROAD-SPECIFICITY PHOSPHATASE YOR283W-RELATED"/>
    <property type="match status" value="1"/>
</dbReference>
<dbReference type="SUPFAM" id="SSF53254">
    <property type="entry name" value="Phosphoglycerate mutase-like"/>
    <property type="match status" value="1"/>
</dbReference>
<gene>
    <name evidence="1" type="ORF">EES38_16255</name>
</gene>
<evidence type="ECO:0000313" key="2">
    <source>
        <dbReference type="Proteomes" id="UP000281112"/>
    </source>
</evidence>
<dbReference type="SMART" id="SM00855">
    <property type="entry name" value="PGAM"/>
    <property type="match status" value="1"/>
</dbReference>
<dbReference type="GO" id="GO:0005737">
    <property type="term" value="C:cytoplasm"/>
    <property type="evidence" value="ECO:0007669"/>
    <property type="project" value="TreeGrafter"/>
</dbReference>